<accession>A0A0V1MXA7</accession>
<dbReference type="GO" id="GO:0006886">
    <property type="term" value="P:intracellular protein transport"/>
    <property type="evidence" value="ECO:0007669"/>
    <property type="project" value="InterPro"/>
</dbReference>
<organism evidence="15 16">
    <name type="scientific">Trichinella papuae</name>
    <dbReference type="NCBI Taxonomy" id="268474"/>
    <lineage>
        <taxon>Eukaryota</taxon>
        <taxon>Metazoa</taxon>
        <taxon>Ecdysozoa</taxon>
        <taxon>Nematoda</taxon>
        <taxon>Enoplea</taxon>
        <taxon>Dorylaimia</taxon>
        <taxon>Trichinellida</taxon>
        <taxon>Trichinellidae</taxon>
        <taxon>Trichinella</taxon>
    </lineage>
</organism>
<keyword evidence="12" id="KW-0449">Lipoprotein</keyword>
<evidence type="ECO:0000256" key="9">
    <source>
        <dbReference type="ARBA" id="ARBA00023134"/>
    </source>
</evidence>
<evidence type="ECO:0000256" key="1">
    <source>
        <dbReference type="ARBA" id="ARBA00004523"/>
    </source>
</evidence>
<evidence type="ECO:0000256" key="8">
    <source>
        <dbReference type="ARBA" id="ARBA00022927"/>
    </source>
</evidence>
<dbReference type="STRING" id="268474.A0A0V1MXA7"/>
<evidence type="ECO:0000256" key="13">
    <source>
        <dbReference type="ARBA" id="ARBA00023289"/>
    </source>
</evidence>
<reference evidence="15 16" key="1">
    <citation type="submission" date="2015-01" db="EMBL/GenBank/DDBJ databases">
        <title>Evolution of Trichinella species and genotypes.</title>
        <authorList>
            <person name="Korhonen P.K."/>
            <person name="Edoardo P."/>
            <person name="Giuseppe L.R."/>
            <person name="Gasser R.B."/>
        </authorList>
    </citation>
    <scope>NUCLEOTIDE SEQUENCE [LARGE SCALE GENOMIC DNA]</scope>
    <source>
        <strain evidence="15">ISS1980</strain>
    </source>
</reference>
<dbReference type="PROSITE" id="PS51420">
    <property type="entry name" value="RHO"/>
    <property type="match status" value="1"/>
</dbReference>
<dbReference type="InterPro" id="IPR005225">
    <property type="entry name" value="Small_GTP-bd"/>
</dbReference>
<dbReference type="InterPro" id="IPR018240">
    <property type="entry name" value="Clathrin_mu_CS"/>
</dbReference>
<evidence type="ECO:0000256" key="10">
    <source>
        <dbReference type="ARBA" id="ARBA00023136"/>
    </source>
</evidence>
<dbReference type="GO" id="GO:0016192">
    <property type="term" value="P:vesicle-mediated transport"/>
    <property type="evidence" value="ECO:0007669"/>
    <property type="project" value="InterPro"/>
</dbReference>
<evidence type="ECO:0000256" key="11">
    <source>
        <dbReference type="ARBA" id="ARBA00023139"/>
    </source>
</evidence>
<dbReference type="SUPFAM" id="SSF64356">
    <property type="entry name" value="SNARE-like"/>
    <property type="match status" value="1"/>
</dbReference>
<keyword evidence="3" id="KW-0813">Transport</keyword>
<dbReference type="FunFam" id="3.40.50.300:FF:000189">
    <property type="entry name" value="Member of ras oncogene family"/>
    <property type="match status" value="1"/>
</dbReference>
<gene>
    <name evidence="15" type="primary">AP3M1</name>
    <name evidence="15" type="ORF">T10_11832</name>
</gene>
<dbReference type="InterPro" id="IPR028565">
    <property type="entry name" value="MHD"/>
</dbReference>
<dbReference type="GO" id="GO:0030131">
    <property type="term" value="C:clathrin adaptor complex"/>
    <property type="evidence" value="ECO:0007669"/>
    <property type="project" value="InterPro"/>
</dbReference>
<dbReference type="InterPro" id="IPR011012">
    <property type="entry name" value="Longin-like_dom_sf"/>
</dbReference>
<keyword evidence="7" id="KW-0378">Hydrolase</keyword>
<dbReference type="Gene3D" id="3.40.50.300">
    <property type="entry name" value="P-loop containing nucleotide triphosphate hydrolases"/>
    <property type="match status" value="1"/>
</dbReference>
<feature type="domain" description="MHD" evidence="14">
    <location>
        <begin position="398"/>
        <end position="638"/>
    </location>
</feature>
<dbReference type="PROSITE" id="PS51419">
    <property type="entry name" value="RAB"/>
    <property type="match status" value="1"/>
</dbReference>
<evidence type="ECO:0000256" key="12">
    <source>
        <dbReference type="ARBA" id="ARBA00023288"/>
    </source>
</evidence>
<keyword evidence="8" id="KW-0653">Protein transport</keyword>
<evidence type="ECO:0000256" key="7">
    <source>
        <dbReference type="ARBA" id="ARBA00022801"/>
    </source>
</evidence>
<proteinExistence type="predicted"/>
<dbReference type="SMART" id="SM00173">
    <property type="entry name" value="RAS"/>
    <property type="match status" value="1"/>
</dbReference>
<evidence type="ECO:0000256" key="6">
    <source>
        <dbReference type="ARBA" id="ARBA00022753"/>
    </source>
</evidence>
<dbReference type="CDD" id="cd14837">
    <property type="entry name" value="AP3_Mu_N"/>
    <property type="match status" value="1"/>
</dbReference>
<protein>
    <recommendedName>
        <fullName evidence="2">small monomeric GTPase</fullName>
        <ecNumber evidence="2">3.6.5.2</ecNumber>
    </recommendedName>
</protein>
<keyword evidence="4" id="KW-0488">Methylation</keyword>
<keyword evidence="10" id="KW-0472">Membrane</keyword>
<comment type="caution">
    <text evidence="15">The sequence shown here is derived from an EMBL/GenBank/DDBJ whole genome shotgun (WGS) entry which is preliminary data.</text>
</comment>
<dbReference type="SMART" id="SM00176">
    <property type="entry name" value="RAN"/>
    <property type="match status" value="1"/>
</dbReference>
<keyword evidence="5" id="KW-0547">Nucleotide-binding</keyword>
<dbReference type="InterPro" id="IPR050431">
    <property type="entry name" value="Adaptor_comp_med_subunit"/>
</dbReference>
<dbReference type="SUPFAM" id="SSF52540">
    <property type="entry name" value="P-loop containing nucleoside triphosphate hydrolases"/>
    <property type="match status" value="1"/>
</dbReference>
<comment type="subcellular location">
    <subcellularLocation>
        <location evidence="1">Recycling endosome membrane</location>
        <topology evidence="1">Lipid-anchor</topology>
        <orientation evidence="1">Cytoplasmic side</orientation>
    </subcellularLocation>
</comment>
<dbReference type="EC" id="3.6.5.2" evidence="2"/>
<dbReference type="PRINTS" id="PR00449">
    <property type="entry name" value="RASTRNSFRMNG"/>
</dbReference>
<evidence type="ECO:0000259" key="14">
    <source>
        <dbReference type="PROSITE" id="PS51072"/>
    </source>
</evidence>
<keyword evidence="6" id="KW-0967">Endosome</keyword>
<dbReference type="Pfam" id="PF00071">
    <property type="entry name" value="Ras"/>
    <property type="match status" value="1"/>
</dbReference>
<evidence type="ECO:0000256" key="2">
    <source>
        <dbReference type="ARBA" id="ARBA00011984"/>
    </source>
</evidence>
<evidence type="ECO:0000313" key="15">
    <source>
        <dbReference type="EMBL" id="KRZ76395.1"/>
    </source>
</evidence>
<dbReference type="OrthoDB" id="870at2759"/>
<evidence type="ECO:0000256" key="5">
    <source>
        <dbReference type="ARBA" id="ARBA00022741"/>
    </source>
</evidence>
<dbReference type="InterPro" id="IPR027417">
    <property type="entry name" value="P-loop_NTPase"/>
</dbReference>
<dbReference type="GO" id="GO:0055038">
    <property type="term" value="C:recycling endosome membrane"/>
    <property type="evidence" value="ECO:0007669"/>
    <property type="project" value="UniProtKB-SubCell"/>
</dbReference>
<sequence length="639" mass="72178">MREFKVVVLGSGGVGKSALTVQFVSNTFIEKYDPTIEDFYRKEIEVEGQPCVLEILDTAGTEQFASMRDLYIKNGQGFVIVYSISSQQTFHDIKVLRDQILRVKGVDQVPILLVGNKSDLEHQRQVRSDEGRALAQFWNCPFVECSAKIAQNVNTVFAEIVLDSAEIAFLPPVGLWKQRLDHFSSVQTAANFSGTSVSVLSQLLLTMNQHVDSSSWNADITLEKHWKALIYRSVCDYFFEAQKRAYTPEDVPVVISTPNHYLISIYRKALFFVAVVNTEVPPLLVIEFLHRVVDIFIGYFDDCNDTIIKENLVTIYEVNGNIFTLIFTMLSFQLLDEMLDNGYPLATESNILQELIKPPNFFRNLANTVTGKSNVSETLPVGQLSNIPWRRSGVRYTNNEAYFDVVEEIDAIVDKSGNTIFAEIQGYVDCCIKLSGMPDLTMAFSNPRLFDDVSFHPCVRFKRWETDRVLSFVPPDGQFRLMSFHIGSQSLVALPINLRHSFTFKNTQGGKLDLTVSPKHNIGKMLEDVSVTVVMPKFVVNCNLVPTQGKYTFDTVTKVLLWEIGKVEYTRLPNLQGTVTVQPCATSTDGSPTINVHFLINQLTVSGIKVNRVDMYGEKYKPFKGVKYITKAGRFQVRI</sequence>
<dbReference type="EMBL" id="JYDO01000028">
    <property type="protein sequence ID" value="KRZ76395.1"/>
    <property type="molecule type" value="Genomic_DNA"/>
</dbReference>
<dbReference type="InterPro" id="IPR036168">
    <property type="entry name" value="AP2_Mu_C_sf"/>
</dbReference>
<dbReference type="PROSITE" id="PS51421">
    <property type="entry name" value="RAS"/>
    <property type="match status" value="1"/>
</dbReference>
<dbReference type="PANTHER" id="PTHR10529">
    <property type="entry name" value="AP COMPLEX SUBUNIT MU"/>
    <property type="match status" value="1"/>
</dbReference>
<keyword evidence="16" id="KW-1185">Reference proteome</keyword>
<evidence type="ECO:0000256" key="4">
    <source>
        <dbReference type="ARBA" id="ARBA00022481"/>
    </source>
</evidence>
<evidence type="ECO:0000256" key="3">
    <source>
        <dbReference type="ARBA" id="ARBA00022448"/>
    </source>
</evidence>
<keyword evidence="11" id="KW-0564">Palmitate</keyword>
<dbReference type="Gene3D" id="3.30.450.60">
    <property type="match status" value="1"/>
</dbReference>
<dbReference type="PROSITE" id="PS51072">
    <property type="entry name" value="MHD"/>
    <property type="match status" value="1"/>
</dbReference>
<dbReference type="AlphaFoldDB" id="A0A0V1MXA7"/>
<dbReference type="Pfam" id="PF00928">
    <property type="entry name" value="Adap_comp_sub"/>
    <property type="match status" value="1"/>
</dbReference>
<dbReference type="Gene3D" id="2.60.40.1170">
    <property type="entry name" value="Mu homology domain, subdomain B"/>
    <property type="match status" value="2"/>
</dbReference>
<name>A0A0V1MXA7_9BILA</name>
<dbReference type="GO" id="GO:0005525">
    <property type="term" value="F:GTP binding"/>
    <property type="evidence" value="ECO:0007669"/>
    <property type="project" value="UniProtKB-KW"/>
</dbReference>
<keyword evidence="13" id="KW-0636">Prenylation</keyword>
<dbReference type="SMART" id="SM00174">
    <property type="entry name" value="RHO"/>
    <property type="match status" value="1"/>
</dbReference>
<keyword evidence="9" id="KW-0342">GTP-binding</keyword>
<dbReference type="GO" id="GO:0003925">
    <property type="term" value="F:G protein activity"/>
    <property type="evidence" value="ECO:0007669"/>
    <property type="project" value="UniProtKB-EC"/>
</dbReference>
<dbReference type="SMART" id="SM00175">
    <property type="entry name" value="RAB"/>
    <property type="match status" value="1"/>
</dbReference>
<dbReference type="NCBIfam" id="TIGR00231">
    <property type="entry name" value="small_GTP"/>
    <property type="match status" value="1"/>
</dbReference>
<dbReference type="InterPro" id="IPR001806">
    <property type="entry name" value="Small_GTPase"/>
</dbReference>
<dbReference type="SUPFAM" id="SSF49447">
    <property type="entry name" value="Second domain of Mu2 adaptin subunit (ap50) of ap2 adaptor"/>
    <property type="match status" value="1"/>
</dbReference>
<dbReference type="Proteomes" id="UP000054843">
    <property type="component" value="Unassembled WGS sequence"/>
</dbReference>
<dbReference type="PROSITE" id="PS00990">
    <property type="entry name" value="CLAT_ADAPTOR_M_1"/>
    <property type="match status" value="1"/>
</dbReference>
<evidence type="ECO:0000313" key="16">
    <source>
        <dbReference type="Proteomes" id="UP000054843"/>
    </source>
</evidence>